<keyword evidence="1" id="KW-0472">Membrane</keyword>
<evidence type="ECO:0000313" key="2">
    <source>
        <dbReference type="EMBL" id="BAT93054.1"/>
    </source>
</evidence>
<name>A0A0S3SJS3_PHAAN</name>
<gene>
    <name evidence="2" type="primary">Vigan.07G194600</name>
    <name evidence="2" type="ORF">VIGAN_07194600</name>
</gene>
<evidence type="ECO:0000256" key="1">
    <source>
        <dbReference type="SAM" id="Phobius"/>
    </source>
</evidence>
<sequence length="85" mass="9418">HHQHIGNNYPLAKPVNKNSFIFFSNICLFLGEALSTLILVWVSPTSPPSPKASSTSQLSVLFFFYWNRDLSQGRGKAIQSSGYSA</sequence>
<feature type="non-terminal residue" evidence="2">
    <location>
        <position position="1"/>
    </location>
</feature>
<dbReference type="EMBL" id="AP015040">
    <property type="protein sequence ID" value="BAT93054.1"/>
    <property type="molecule type" value="Genomic_DNA"/>
</dbReference>
<keyword evidence="1" id="KW-1133">Transmembrane helix</keyword>
<protein>
    <submittedName>
        <fullName evidence="2">Uncharacterized protein</fullName>
    </submittedName>
</protein>
<feature type="transmembrane region" description="Helical" evidence="1">
    <location>
        <begin position="20"/>
        <end position="42"/>
    </location>
</feature>
<keyword evidence="1" id="KW-0812">Transmembrane</keyword>
<dbReference type="Proteomes" id="UP000291084">
    <property type="component" value="Chromosome 7"/>
</dbReference>
<reference evidence="2 3" key="1">
    <citation type="journal article" date="2015" name="Sci. Rep.">
        <title>The power of single molecule real-time sequencing technology in the de novo assembly of a eukaryotic genome.</title>
        <authorList>
            <person name="Sakai H."/>
            <person name="Naito K."/>
            <person name="Ogiso-Tanaka E."/>
            <person name="Takahashi Y."/>
            <person name="Iseki K."/>
            <person name="Muto C."/>
            <person name="Satou K."/>
            <person name="Teruya K."/>
            <person name="Shiroma A."/>
            <person name="Shimoji M."/>
            <person name="Hirano T."/>
            <person name="Itoh T."/>
            <person name="Kaga A."/>
            <person name="Tomooka N."/>
        </authorList>
    </citation>
    <scope>NUCLEOTIDE SEQUENCE [LARGE SCALE GENOMIC DNA]</scope>
    <source>
        <strain evidence="3">cv. Shumari</strain>
    </source>
</reference>
<organism evidence="2 3">
    <name type="scientific">Vigna angularis var. angularis</name>
    <dbReference type="NCBI Taxonomy" id="157739"/>
    <lineage>
        <taxon>Eukaryota</taxon>
        <taxon>Viridiplantae</taxon>
        <taxon>Streptophyta</taxon>
        <taxon>Embryophyta</taxon>
        <taxon>Tracheophyta</taxon>
        <taxon>Spermatophyta</taxon>
        <taxon>Magnoliopsida</taxon>
        <taxon>eudicotyledons</taxon>
        <taxon>Gunneridae</taxon>
        <taxon>Pentapetalae</taxon>
        <taxon>rosids</taxon>
        <taxon>fabids</taxon>
        <taxon>Fabales</taxon>
        <taxon>Fabaceae</taxon>
        <taxon>Papilionoideae</taxon>
        <taxon>50 kb inversion clade</taxon>
        <taxon>NPAAA clade</taxon>
        <taxon>indigoferoid/millettioid clade</taxon>
        <taxon>Phaseoleae</taxon>
        <taxon>Vigna</taxon>
    </lineage>
</organism>
<proteinExistence type="predicted"/>
<evidence type="ECO:0000313" key="3">
    <source>
        <dbReference type="Proteomes" id="UP000291084"/>
    </source>
</evidence>
<dbReference type="AlphaFoldDB" id="A0A0S3SJS3"/>
<accession>A0A0S3SJS3</accession>
<keyword evidence="3" id="KW-1185">Reference proteome</keyword>